<gene>
    <name evidence="5" type="ORF">CS062_09015</name>
</gene>
<dbReference type="CDD" id="cd17535">
    <property type="entry name" value="REC_NarL-like"/>
    <property type="match status" value="1"/>
</dbReference>
<dbReference type="InterPro" id="IPR001789">
    <property type="entry name" value="Sig_transdc_resp-reg_receiver"/>
</dbReference>
<keyword evidence="1 3" id="KW-0597">Phosphoprotein</keyword>
<feature type="modified residue" description="4-aspartylphosphate" evidence="3">
    <location>
        <position position="150"/>
    </location>
</feature>
<dbReference type="SMART" id="SM00448">
    <property type="entry name" value="REC"/>
    <property type="match status" value="1"/>
</dbReference>
<dbReference type="InterPro" id="IPR050595">
    <property type="entry name" value="Bact_response_regulator"/>
</dbReference>
<evidence type="ECO:0000259" key="4">
    <source>
        <dbReference type="PROSITE" id="PS50110"/>
    </source>
</evidence>
<organism evidence="5 6">
    <name type="scientific">Roseateles chitinivorans</name>
    <dbReference type="NCBI Taxonomy" id="2917965"/>
    <lineage>
        <taxon>Bacteria</taxon>
        <taxon>Pseudomonadati</taxon>
        <taxon>Pseudomonadota</taxon>
        <taxon>Betaproteobacteria</taxon>
        <taxon>Burkholderiales</taxon>
        <taxon>Sphaerotilaceae</taxon>
        <taxon>Roseateles</taxon>
    </lineage>
</organism>
<keyword evidence="2" id="KW-0902">Two-component regulatory system</keyword>
<comment type="caution">
    <text evidence="5">The sequence shown here is derived from an EMBL/GenBank/DDBJ whole genome shotgun (WGS) entry which is preliminary data.</text>
</comment>
<proteinExistence type="predicted"/>
<dbReference type="AlphaFoldDB" id="A0A2G9CB14"/>
<evidence type="ECO:0000313" key="6">
    <source>
        <dbReference type="Proteomes" id="UP000231501"/>
    </source>
</evidence>
<dbReference type="EMBL" id="PEOG01000019">
    <property type="protein sequence ID" value="PIM53603.1"/>
    <property type="molecule type" value="Genomic_DNA"/>
</dbReference>
<evidence type="ECO:0000256" key="1">
    <source>
        <dbReference type="ARBA" id="ARBA00022553"/>
    </source>
</evidence>
<dbReference type="GO" id="GO:0000160">
    <property type="term" value="P:phosphorelay signal transduction system"/>
    <property type="evidence" value="ECO:0007669"/>
    <property type="project" value="UniProtKB-KW"/>
</dbReference>
<evidence type="ECO:0000256" key="3">
    <source>
        <dbReference type="PROSITE-ProRule" id="PRU00169"/>
    </source>
</evidence>
<dbReference type="InterPro" id="IPR058245">
    <property type="entry name" value="NreC/VraR/RcsB-like_REC"/>
</dbReference>
<dbReference type="InterPro" id="IPR011006">
    <property type="entry name" value="CheY-like_superfamily"/>
</dbReference>
<feature type="domain" description="Response regulatory" evidence="4">
    <location>
        <begin position="99"/>
        <end position="215"/>
    </location>
</feature>
<name>A0A2G9CB14_9BURK</name>
<dbReference type="PROSITE" id="PS50110">
    <property type="entry name" value="RESPONSE_REGULATORY"/>
    <property type="match status" value="1"/>
</dbReference>
<sequence>MSRRLCRAPPSPGRRGNQECDGYAACLAGPRATRRAQTRPDAAGCAGCHAVPHRRCRDPPPRPRCRSRPYSSCGKRRSSGMAAACWRPDRRKRTMASMKVAVIEDHVPVRQLLVRRALKLGGLTVVAEASGEDEAVDAVMATTPDVVLLDLRLAQGSGLSVLTRLRGQAYPGRVFILSGESSGVVAGLCRRRGADAFYDKAFDFEQLLSDLHELCKRSAANAPMHAPTSDGPRAVAVG</sequence>
<evidence type="ECO:0000313" key="5">
    <source>
        <dbReference type="EMBL" id="PIM53603.1"/>
    </source>
</evidence>
<accession>A0A2G9CB14</accession>
<evidence type="ECO:0000256" key="2">
    <source>
        <dbReference type="ARBA" id="ARBA00023012"/>
    </source>
</evidence>
<protein>
    <recommendedName>
        <fullName evidence="4">Response regulatory domain-containing protein</fullName>
    </recommendedName>
</protein>
<dbReference type="Gene3D" id="3.40.50.2300">
    <property type="match status" value="1"/>
</dbReference>
<reference evidence="5 6" key="1">
    <citation type="submission" date="2017-11" db="EMBL/GenBank/DDBJ databases">
        <title>Draft genome sequence of Mitsuaria sp. HWN-4.</title>
        <authorList>
            <person name="Gundlapally S.R."/>
        </authorList>
    </citation>
    <scope>NUCLEOTIDE SEQUENCE [LARGE SCALE GENOMIC DNA]</scope>
    <source>
        <strain evidence="5 6">HWN-4</strain>
    </source>
</reference>
<dbReference type="PANTHER" id="PTHR44591:SF14">
    <property type="entry name" value="PROTEIN PILG"/>
    <property type="match status" value="1"/>
</dbReference>
<dbReference type="SUPFAM" id="SSF52172">
    <property type="entry name" value="CheY-like"/>
    <property type="match status" value="1"/>
</dbReference>
<dbReference type="Pfam" id="PF00072">
    <property type="entry name" value="Response_reg"/>
    <property type="match status" value="1"/>
</dbReference>
<keyword evidence="6" id="KW-1185">Reference proteome</keyword>
<dbReference type="Proteomes" id="UP000231501">
    <property type="component" value="Unassembled WGS sequence"/>
</dbReference>
<dbReference type="PANTHER" id="PTHR44591">
    <property type="entry name" value="STRESS RESPONSE REGULATOR PROTEIN 1"/>
    <property type="match status" value="1"/>
</dbReference>